<dbReference type="Pfam" id="PF13377">
    <property type="entry name" value="Peripla_BP_3"/>
    <property type="match status" value="1"/>
</dbReference>
<dbReference type="SMART" id="SM00354">
    <property type="entry name" value="HTH_LACI"/>
    <property type="match status" value="1"/>
</dbReference>
<gene>
    <name evidence="5" type="ORF">NFG57_00855</name>
</gene>
<dbReference type="PANTHER" id="PTHR30146:SF153">
    <property type="entry name" value="LACTOSE OPERON REPRESSOR"/>
    <property type="match status" value="1"/>
</dbReference>
<dbReference type="GO" id="GO:0003700">
    <property type="term" value="F:DNA-binding transcription factor activity"/>
    <property type="evidence" value="ECO:0007669"/>
    <property type="project" value="TreeGrafter"/>
</dbReference>
<dbReference type="CDD" id="cd01392">
    <property type="entry name" value="HTH_LacI"/>
    <property type="match status" value="1"/>
</dbReference>
<accession>A0AAU7KV06</accession>
<evidence type="ECO:0000256" key="2">
    <source>
        <dbReference type="ARBA" id="ARBA00023125"/>
    </source>
</evidence>
<keyword evidence="3" id="KW-0804">Transcription</keyword>
<dbReference type="PROSITE" id="PS50932">
    <property type="entry name" value="HTH_LACI_2"/>
    <property type="match status" value="1"/>
</dbReference>
<dbReference type="GO" id="GO:0000976">
    <property type="term" value="F:transcription cis-regulatory region binding"/>
    <property type="evidence" value="ECO:0007669"/>
    <property type="project" value="TreeGrafter"/>
</dbReference>
<dbReference type="AlphaFoldDB" id="A0AAU7KV06"/>
<evidence type="ECO:0000313" key="5">
    <source>
        <dbReference type="EMBL" id="XBO75372.1"/>
    </source>
</evidence>
<dbReference type="InterPro" id="IPR046335">
    <property type="entry name" value="LacI/GalR-like_sensor"/>
</dbReference>
<dbReference type="Pfam" id="PF00356">
    <property type="entry name" value="LacI"/>
    <property type="match status" value="1"/>
</dbReference>
<evidence type="ECO:0000256" key="3">
    <source>
        <dbReference type="ARBA" id="ARBA00023163"/>
    </source>
</evidence>
<organism evidence="5">
    <name type="scientific">Halomonas sp. H10-59</name>
    <dbReference type="NCBI Taxonomy" id="2950874"/>
    <lineage>
        <taxon>Bacteria</taxon>
        <taxon>Pseudomonadati</taxon>
        <taxon>Pseudomonadota</taxon>
        <taxon>Gammaproteobacteria</taxon>
        <taxon>Oceanospirillales</taxon>
        <taxon>Halomonadaceae</taxon>
        <taxon>Halomonas</taxon>
    </lineage>
</organism>
<evidence type="ECO:0000259" key="4">
    <source>
        <dbReference type="PROSITE" id="PS50932"/>
    </source>
</evidence>
<dbReference type="Gene3D" id="1.10.260.40">
    <property type="entry name" value="lambda repressor-like DNA-binding domains"/>
    <property type="match status" value="1"/>
</dbReference>
<dbReference type="Gene3D" id="3.40.50.2300">
    <property type="match status" value="2"/>
</dbReference>
<dbReference type="SUPFAM" id="SSF53822">
    <property type="entry name" value="Periplasmic binding protein-like I"/>
    <property type="match status" value="1"/>
</dbReference>
<dbReference type="RefSeq" id="WP_348815151.1">
    <property type="nucleotide sequence ID" value="NZ_CP098828.1"/>
</dbReference>
<protein>
    <submittedName>
        <fullName evidence="5">LacI family transcriptional regulator</fullName>
    </submittedName>
</protein>
<keyword evidence="1" id="KW-0805">Transcription regulation</keyword>
<dbReference type="InterPro" id="IPR010982">
    <property type="entry name" value="Lambda_DNA-bd_dom_sf"/>
</dbReference>
<sequence length="349" mass="38124">MNIRSDRDQGRKVTSAQVAERAGVSKWTVSRAFTPGASISENARQRVMEAAEALGYRPNLLARSLTTRRTQLIGVVVDQFANPHTQAMLNAATLALQQRGQLSILLNISPPVRSGELLDIAERFQVDGLLFLGTVLSEDIVRFATERQHVPLVQLFRTTEVDGVQIVAIQEHAAGAEIARLLLGEGHRRLGYLAGPDSGRSRLPRLDGYRQTLEDHGLTLAATLAATDYRHALGYQAMHDYLQRTPAAQRLDALFCENDILAIGALDALHQAGLDGQLAIVGFDDIELAASPRYRLTSYQPNLDAVVDSAITHLLDRRIPGDPTLLPGRLVVRDSHRANPEPPPAGPSR</sequence>
<dbReference type="InterPro" id="IPR000843">
    <property type="entry name" value="HTH_LacI"/>
</dbReference>
<dbReference type="SUPFAM" id="SSF47413">
    <property type="entry name" value="lambda repressor-like DNA-binding domains"/>
    <property type="match status" value="1"/>
</dbReference>
<dbReference type="PANTHER" id="PTHR30146">
    <property type="entry name" value="LACI-RELATED TRANSCRIPTIONAL REPRESSOR"/>
    <property type="match status" value="1"/>
</dbReference>
<reference evidence="5" key="1">
    <citation type="submission" date="2022-06" db="EMBL/GenBank/DDBJ databases">
        <title>A novel DMS-producing enzyme.</title>
        <authorList>
            <person name="Zhang Y."/>
        </authorList>
    </citation>
    <scope>NUCLEOTIDE SEQUENCE</scope>
    <source>
        <strain evidence="5">H10-59</strain>
    </source>
</reference>
<dbReference type="InterPro" id="IPR028082">
    <property type="entry name" value="Peripla_BP_I"/>
</dbReference>
<evidence type="ECO:0000256" key="1">
    <source>
        <dbReference type="ARBA" id="ARBA00023015"/>
    </source>
</evidence>
<keyword evidence="2" id="KW-0238">DNA-binding</keyword>
<name>A0AAU7KV06_9GAMM</name>
<feature type="domain" description="HTH lacI-type" evidence="4">
    <location>
        <begin position="13"/>
        <end position="67"/>
    </location>
</feature>
<dbReference type="EMBL" id="CP098828">
    <property type="protein sequence ID" value="XBO75372.1"/>
    <property type="molecule type" value="Genomic_DNA"/>
</dbReference>
<proteinExistence type="predicted"/>